<sequence length="861" mass="94917">MTLTTKKTTVSHMLVAGGLTIVLMALIMAYFQVTPFGSKNLLVGDMSAQYLQFLTYFRHAVLSGHFATYSFNFGVGENLFPVVAYYLISPFNLLVLLGNVSQIPTAITLILILKLACVSMAMVWFLEHHFSQTSWLTIGLGLAFALSGFVAADYVNIMWLDGLIYLPLIAYGIDRLRAGHSGVPLYVWLTLSILSNYYIGYMTGIFTLIYFIYVMMVDTVPPTVGQTPRIITHWVLVEGASVLTSGIVLVPTLMGMLQTAKVTTSSSEFALKPMYGLEIFSQMGIGGAGYANRLVHAPTIFSTIVVAVLALSYFLNTRIEKRRRTGALVVLAVLLMSMFIQPINTAWHMFHQPAGSPFRYAFLVSFVAIMIAYEAWLAHPERLSWLRKAIIPVLLGGSLIIGYGYTRLMKTHAVTTVLHQYYGVQPASLRLLAVNLIVVLVASALVLIRLQRRQLVSAGLIGLMAAEVGLNFRSALAAAPLASQTGYETDYQTESKLLQPYTRNADSQLSRVNFDGKSLQQTFKSISYSGYNDSLLYNFNGIKQYDSTLDELTRETLRGMGIYTKNARRVSNQGVTSVSELLLGVKATVNAQTGGTVNPNYVGSAFPVTSRFTNTVFSQFSIYHNLESLLQAMKPSTGRYLTPVTHVSHQQLATSGNTKLHRYQITVTPKVSGPVYLEAADASSVESTITVNGKLIPETPAVNHAFLVKLGTFKKGEHITVHITAGSSKIYKKAYMMSLNLKRYHQLIAKYRQIGVTPSIKRNRVSATLTRSSANQKWGYFAIPYDTGWQASVNGKPVQIKRVVDHLMAVPLSANTNHVVLTYHVPGLPSGTALSVAGVFIFGLVTVLRRRRKNDTEQLDD</sequence>
<evidence type="ECO:0008006" key="4">
    <source>
        <dbReference type="Google" id="ProtNLM"/>
    </source>
</evidence>
<dbReference type="InterPro" id="IPR018580">
    <property type="entry name" value="Uncharacterised_YfhO"/>
</dbReference>
<gene>
    <name evidence="2" type="ORF">FD04_GL001584</name>
</gene>
<dbReference type="STRING" id="1423776.FD04_GL001584"/>
<accession>A0A0R1LP57</accession>
<proteinExistence type="predicted"/>
<keyword evidence="1" id="KW-0472">Membrane</keyword>
<dbReference type="EMBL" id="AZEE01000029">
    <property type="protein sequence ID" value="KRK97551.1"/>
    <property type="molecule type" value="Genomic_DNA"/>
</dbReference>
<feature type="transmembrane region" description="Helical" evidence="1">
    <location>
        <begin position="233"/>
        <end position="257"/>
    </location>
</feature>
<organism evidence="2 3">
    <name type="scientific">Secundilactobacillus odoratitofui DSM 19909 = JCM 15043</name>
    <dbReference type="NCBI Taxonomy" id="1423776"/>
    <lineage>
        <taxon>Bacteria</taxon>
        <taxon>Bacillati</taxon>
        <taxon>Bacillota</taxon>
        <taxon>Bacilli</taxon>
        <taxon>Lactobacillales</taxon>
        <taxon>Lactobacillaceae</taxon>
        <taxon>Secundilactobacillus</taxon>
    </lineage>
</organism>
<feature type="transmembrane region" description="Helical" evidence="1">
    <location>
        <begin position="327"/>
        <end position="347"/>
    </location>
</feature>
<feature type="transmembrane region" description="Helical" evidence="1">
    <location>
        <begin position="185"/>
        <end position="213"/>
    </location>
</feature>
<feature type="transmembrane region" description="Helical" evidence="1">
    <location>
        <begin position="12"/>
        <end position="33"/>
    </location>
</feature>
<dbReference type="RefSeq" id="WP_056948488.1">
    <property type="nucleotide sequence ID" value="NZ_AZEE01000029.1"/>
</dbReference>
<dbReference type="OrthoDB" id="9815466at2"/>
<feature type="transmembrane region" description="Helical" evidence="1">
    <location>
        <begin position="827"/>
        <end position="848"/>
    </location>
</feature>
<feature type="transmembrane region" description="Helical" evidence="1">
    <location>
        <begin position="455"/>
        <end position="472"/>
    </location>
</feature>
<evidence type="ECO:0000313" key="3">
    <source>
        <dbReference type="Proteomes" id="UP000051160"/>
    </source>
</evidence>
<evidence type="ECO:0000313" key="2">
    <source>
        <dbReference type="EMBL" id="KRK97551.1"/>
    </source>
</evidence>
<evidence type="ECO:0000256" key="1">
    <source>
        <dbReference type="SAM" id="Phobius"/>
    </source>
</evidence>
<reference evidence="2 3" key="1">
    <citation type="journal article" date="2015" name="Genome Announc.">
        <title>Expanding the biotechnology potential of lactobacilli through comparative genomics of 213 strains and associated genera.</title>
        <authorList>
            <person name="Sun Z."/>
            <person name="Harris H.M."/>
            <person name="McCann A."/>
            <person name="Guo C."/>
            <person name="Argimon S."/>
            <person name="Zhang W."/>
            <person name="Yang X."/>
            <person name="Jeffery I.B."/>
            <person name="Cooney J.C."/>
            <person name="Kagawa T.F."/>
            <person name="Liu W."/>
            <person name="Song Y."/>
            <person name="Salvetti E."/>
            <person name="Wrobel A."/>
            <person name="Rasinkangas P."/>
            <person name="Parkhill J."/>
            <person name="Rea M.C."/>
            <person name="O'Sullivan O."/>
            <person name="Ritari J."/>
            <person name="Douillard F.P."/>
            <person name="Paul Ross R."/>
            <person name="Yang R."/>
            <person name="Briner A.E."/>
            <person name="Felis G.E."/>
            <person name="de Vos W.M."/>
            <person name="Barrangou R."/>
            <person name="Klaenhammer T.R."/>
            <person name="Caufield P.W."/>
            <person name="Cui Y."/>
            <person name="Zhang H."/>
            <person name="O'Toole P.W."/>
        </authorList>
    </citation>
    <scope>NUCLEOTIDE SEQUENCE [LARGE SCALE GENOMIC DNA]</scope>
    <source>
        <strain evidence="2 3">DSM 19909</strain>
    </source>
</reference>
<keyword evidence="3" id="KW-1185">Reference proteome</keyword>
<comment type="caution">
    <text evidence="2">The sequence shown here is derived from an EMBL/GenBank/DDBJ whole genome shotgun (WGS) entry which is preliminary data.</text>
</comment>
<dbReference type="Proteomes" id="UP000051160">
    <property type="component" value="Unassembled WGS sequence"/>
</dbReference>
<protein>
    <recommendedName>
        <fullName evidence="4">Integral membrane protein</fullName>
    </recommendedName>
</protein>
<feature type="transmembrane region" description="Helical" evidence="1">
    <location>
        <begin position="106"/>
        <end position="126"/>
    </location>
</feature>
<keyword evidence="1" id="KW-1133">Transmembrane helix</keyword>
<feature type="transmembrane region" description="Helical" evidence="1">
    <location>
        <begin position="133"/>
        <end position="151"/>
    </location>
</feature>
<feature type="transmembrane region" description="Helical" evidence="1">
    <location>
        <begin position="297"/>
        <end position="315"/>
    </location>
</feature>
<feature type="transmembrane region" description="Helical" evidence="1">
    <location>
        <begin position="428"/>
        <end position="448"/>
    </location>
</feature>
<dbReference type="PANTHER" id="PTHR38454">
    <property type="entry name" value="INTEGRAL MEMBRANE PROTEIN-RELATED"/>
    <property type="match status" value="1"/>
</dbReference>
<dbReference type="Pfam" id="PF09586">
    <property type="entry name" value="YfhO"/>
    <property type="match status" value="1"/>
</dbReference>
<feature type="transmembrane region" description="Helical" evidence="1">
    <location>
        <begin position="389"/>
        <end position="408"/>
    </location>
</feature>
<feature type="transmembrane region" description="Helical" evidence="1">
    <location>
        <begin position="157"/>
        <end position="173"/>
    </location>
</feature>
<keyword evidence="1" id="KW-0812">Transmembrane</keyword>
<dbReference type="AlphaFoldDB" id="A0A0R1LP57"/>
<dbReference type="PANTHER" id="PTHR38454:SF1">
    <property type="entry name" value="INTEGRAL MEMBRANE PROTEIN"/>
    <property type="match status" value="1"/>
</dbReference>
<feature type="transmembrane region" description="Helical" evidence="1">
    <location>
        <begin position="83"/>
        <end position="100"/>
    </location>
</feature>
<feature type="transmembrane region" description="Helical" evidence="1">
    <location>
        <begin position="359"/>
        <end position="377"/>
    </location>
</feature>
<name>A0A0R1LP57_9LACO</name>
<dbReference type="PATRIC" id="fig|1423776.4.peg.1603"/>